<evidence type="ECO:0000256" key="1">
    <source>
        <dbReference type="SAM" id="Phobius"/>
    </source>
</evidence>
<dbReference type="RefSeq" id="WP_146246432.1">
    <property type="nucleotide sequence ID" value="NZ_BONA01000060.1"/>
</dbReference>
<dbReference type="PROSITE" id="PS51257">
    <property type="entry name" value="PROKAR_LIPOPROTEIN"/>
    <property type="match status" value="1"/>
</dbReference>
<protein>
    <recommendedName>
        <fullName evidence="4">MFS transporter</fullName>
    </recommendedName>
</protein>
<organism evidence="2 3">
    <name type="scientific">Actinoplanes xinjiangensis</name>
    <dbReference type="NCBI Taxonomy" id="512350"/>
    <lineage>
        <taxon>Bacteria</taxon>
        <taxon>Bacillati</taxon>
        <taxon>Actinomycetota</taxon>
        <taxon>Actinomycetes</taxon>
        <taxon>Micromonosporales</taxon>
        <taxon>Micromonosporaceae</taxon>
        <taxon>Actinoplanes</taxon>
    </lineage>
</organism>
<dbReference type="EMBL" id="QGGR01000011">
    <property type="protein sequence ID" value="PWK45251.1"/>
    <property type="molecule type" value="Genomic_DNA"/>
</dbReference>
<accession>A0A316FV28</accession>
<evidence type="ECO:0000313" key="3">
    <source>
        <dbReference type="Proteomes" id="UP000245697"/>
    </source>
</evidence>
<keyword evidence="1" id="KW-0812">Transmembrane</keyword>
<dbReference type="SUPFAM" id="SSF103473">
    <property type="entry name" value="MFS general substrate transporter"/>
    <property type="match status" value="1"/>
</dbReference>
<evidence type="ECO:0000313" key="2">
    <source>
        <dbReference type="EMBL" id="PWK45251.1"/>
    </source>
</evidence>
<dbReference type="InterPro" id="IPR036259">
    <property type="entry name" value="MFS_trans_sf"/>
</dbReference>
<gene>
    <name evidence="2" type="ORF">BC793_111225</name>
</gene>
<sequence length="80" mass="7943">MCNRRRPERAYCWPPAAGSTILACGLLSVGSAGSAGTVLAAVGMTPLQAGLATLPAAAAMIAATPLITPLAVRIGPGRRS</sequence>
<comment type="caution">
    <text evidence="2">The sequence shown here is derived from an EMBL/GenBank/DDBJ whole genome shotgun (WGS) entry which is preliminary data.</text>
</comment>
<keyword evidence="1" id="KW-0472">Membrane</keyword>
<keyword evidence="3" id="KW-1185">Reference proteome</keyword>
<dbReference type="AlphaFoldDB" id="A0A316FV28"/>
<evidence type="ECO:0008006" key="4">
    <source>
        <dbReference type="Google" id="ProtNLM"/>
    </source>
</evidence>
<reference evidence="2 3" key="1">
    <citation type="submission" date="2018-05" db="EMBL/GenBank/DDBJ databases">
        <title>Genomic Encyclopedia of Archaeal and Bacterial Type Strains, Phase II (KMG-II): from individual species to whole genera.</title>
        <authorList>
            <person name="Goeker M."/>
        </authorList>
    </citation>
    <scope>NUCLEOTIDE SEQUENCE [LARGE SCALE GENOMIC DNA]</scope>
    <source>
        <strain evidence="2 3">DSM 45184</strain>
    </source>
</reference>
<name>A0A316FV28_9ACTN</name>
<keyword evidence="1" id="KW-1133">Transmembrane helix</keyword>
<feature type="transmembrane region" description="Helical" evidence="1">
    <location>
        <begin position="50"/>
        <end position="72"/>
    </location>
</feature>
<proteinExistence type="predicted"/>
<dbReference type="Proteomes" id="UP000245697">
    <property type="component" value="Unassembled WGS sequence"/>
</dbReference>